<protein>
    <submittedName>
        <fullName evidence="5">Adenylate cyclase associated N terminal-domain-containing protein</fullName>
    </submittedName>
</protein>
<dbReference type="Proteomes" id="UP000815325">
    <property type="component" value="Unassembled WGS sequence"/>
</dbReference>
<dbReference type="InterPro" id="IPR006599">
    <property type="entry name" value="CARP_motif"/>
</dbReference>
<dbReference type="InterPro" id="IPR013912">
    <property type="entry name" value="Adenylate_cyclase-assoc_CAP_C"/>
</dbReference>
<feature type="chain" id="PRO_5045788457" evidence="3">
    <location>
        <begin position="23"/>
        <end position="586"/>
    </location>
</feature>
<feature type="region of interest" description="Disordered" evidence="2">
    <location>
        <begin position="379"/>
        <end position="422"/>
    </location>
</feature>
<reference evidence="5" key="1">
    <citation type="submission" date="2017-08" db="EMBL/GenBank/DDBJ databases">
        <authorList>
            <person name="Polle J.E."/>
            <person name="Barry K."/>
            <person name="Cushman J."/>
            <person name="Schmutz J."/>
            <person name="Tran D."/>
            <person name="Hathwaick L.T."/>
            <person name="Yim W.C."/>
            <person name="Jenkins J."/>
            <person name="Mckie-Krisberg Z.M."/>
            <person name="Prochnik S."/>
            <person name="Lindquist E."/>
            <person name="Dockter R.B."/>
            <person name="Adam C."/>
            <person name="Molina H."/>
            <person name="Bunkerborg J."/>
            <person name="Jin E."/>
            <person name="Buchheim M."/>
            <person name="Magnuson J."/>
        </authorList>
    </citation>
    <scope>NUCLEOTIDE SEQUENCE</scope>
    <source>
        <strain evidence="5">CCAP 19/18</strain>
    </source>
</reference>
<dbReference type="Pfam" id="PF08603">
    <property type="entry name" value="CAP_C"/>
    <property type="match status" value="1"/>
</dbReference>
<evidence type="ECO:0000256" key="1">
    <source>
        <dbReference type="ARBA" id="ARBA00007659"/>
    </source>
</evidence>
<evidence type="ECO:0000256" key="2">
    <source>
        <dbReference type="SAM" id="MobiDB-lite"/>
    </source>
</evidence>
<evidence type="ECO:0000313" key="5">
    <source>
        <dbReference type="EMBL" id="KAF5827173.1"/>
    </source>
</evidence>
<comment type="similarity">
    <text evidence="1">Belongs to the CAP family.</text>
</comment>
<name>A0ABQ7FXT6_DUNSA</name>
<dbReference type="InterPro" id="IPR017901">
    <property type="entry name" value="C-CAP_CF_C-like"/>
</dbReference>
<evidence type="ECO:0000256" key="3">
    <source>
        <dbReference type="SAM" id="SignalP"/>
    </source>
</evidence>
<dbReference type="EMBL" id="MU070573">
    <property type="protein sequence ID" value="KAF5827173.1"/>
    <property type="molecule type" value="Genomic_DNA"/>
</dbReference>
<dbReference type="PROSITE" id="PS51329">
    <property type="entry name" value="C_CAP_COFACTOR_C"/>
    <property type="match status" value="1"/>
</dbReference>
<dbReference type="SMART" id="SM00673">
    <property type="entry name" value="CARP"/>
    <property type="match status" value="2"/>
</dbReference>
<accession>A0ABQ7FXT6</accession>
<dbReference type="InterPro" id="IPR053950">
    <property type="entry name" value="CAP_N"/>
</dbReference>
<dbReference type="Pfam" id="PF21938">
    <property type="entry name" value="CAP_N"/>
    <property type="match status" value="1"/>
</dbReference>
<dbReference type="InterPro" id="IPR016098">
    <property type="entry name" value="CAP/MinC_C"/>
</dbReference>
<dbReference type="SUPFAM" id="SSF101278">
    <property type="entry name" value="N-terminal domain of adenylylcyclase associated protein, CAP"/>
    <property type="match status" value="1"/>
</dbReference>
<feature type="compositionally biased region" description="Pro residues" evidence="2">
    <location>
        <begin position="319"/>
        <end position="334"/>
    </location>
</feature>
<organism evidence="5 6">
    <name type="scientific">Dunaliella salina</name>
    <name type="common">Green alga</name>
    <name type="synonym">Protococcus salinus</name>
    <dbReference type="NCBI Taxonomy" id="3046"/>
    <lineage>
        <taxon>Eukaryota</taxon>
        <taxon>Viridiplantae</taxon>
        <taxon>Chlorophyta</taxon>
        <taxon>core chlorophytes</taxon>
        <taxon>Chlorophyceae</taxon>
        <taxon>CS clade</taxon>
        <taxon>Chlamydomonadales</taxon>
        <taxon>Dunaliellaceae</taxon>
        <taxon>Dunaliella</taxon>
    </lineage>
</organism>
<gene>
    <name evidence="5" type="ORF">DUNSADRAFT_1193</name>
</gene>
<dbReference type="PANTHER" id="PTHR10652:SF0">
    <property type="entry name" value="ADENYLYL CYCLASE-ASSOCIATED PROTEIN"/>
    <property type="match status" value="1"/>
</dbReference>
<dbReference type="Gene3D" id="1.25.40.330">
    <property type="entry name" value="Adenylate cyclase-associated CAP, N-terminal domain"/>
    <property type="match status" value="1"/>
</dbReference>
<feature type="region of interest" description="Disordered" evidence="2">
    <location>
        <begin position="287"/>
        <end position="353"/>
    </location>
</feature>
<proteinExistence type="inferred from homology"/>
<dbReference type="SUPFAM" id="SSF69340">
    <property type="entry name" value="C-terminal domain of adenylylcyclase associated protein"/>
    <property type="match status" value="1"/>
</dbReference>
<sequence>MATHCPWEFQFLLHLCCRHAFAKTSGEVNTQARPRTQNIKFCFVNIDNSFTMETVVARLERIADRLERGVGIAFPQAPGAASSAPSTATSSSVPAAPAPQQQHSQSSTCLHDYDTLLAVCLKPLVSLSSQINPEAQASVKHLEKAFLAIRGILEVSSQSKRPDVSAFQQLLQPVGAEMVEANKLAEGRRTPSFNHVKAVAEAIQALSWLAYTGPETGMSPPAQHVADCWGSAEFFANKVLMEYRSSGAAASTVEPNVAWVKALKELLKRLEAFVGLHFPAGLKWNPGGGPASAARTTTPVPSPAPAPQPTPSTSRPAAPRGPPPPPPGPPPKPLSPKDLKEESGPSNQSSAGSHAALFAELQKGEAITSGLRKVTADMKTKNQPDRVGHVSLAPKAQASSSSSSAPPAGAKSAAAAAPKPPVCEFDNNRKKWTIENQVGVRSLNLEGSVQPSHTVYIFNCKDSVIQVPTKVNAISIDSCTKTGVVFGDLISSCEAINCSRLQLQCTGSVPTLSVEKTDGVQLYLPEALASQEDSVRVITAKCSEVNIIVVPASEEADPDEHPIPEQFVSSFRGGKLVTESVAHSGA</sequence>
<keyword evidence="3" id="KW-0732">Signal</keyword>
<feature type="signal peptide" evidence="3">
    <location>
        <begin position="1"/>
        <end position="22"/>
    </location>
</feature>
<comment type="caution">
    <text evidence="5">The sequence shown here is derived from an EMBL/GenBank/DDBJ whole genome shotgun (WGS) entry which is preliminary data.</text>
</comment>
<dbReference type="PANTHER" id="PTHR10652">
    <property type="entry name" value="ADENYLYL CYCLASE-ASSOCIATED PROTEIN"/>
    <property type="match status" value="1"/>
</dbReference>
<feature type="region of interest" description="Disordered" evidence="2">
    <location>
        <begin position="77"/>
        <end position="105"/>
    </location>
</feature>
<feature type="domain" description="C-CAP/cofactor C-like" evidence="4">
    <location>
        <begin position="420"/>
        <end position="563"/>
    </location>
</feature>
<keyword evidence="6" id="KW-1185">Reference proteome</keyword>
<dbReference type="InterPro" id="IPR036222">
    <property type="entry name" value="CAP_N_sf"/>
</dbReference>
<evidence type="ECO:0000259" key="4">
    <source>
        <dbReference type="PROSITE" id="PS51329"/>
    </source>
</evidence>
<evidence type="ECO:0000313" key="6">
    <source>
        <dbReference type="Proteomes" id="UP000815325"/>
    </source>
</evidence>
<feature type="compositionally biased region" description="Low complexity" evidence="2">
    <location>
        <begin position="393"/>
        <end position="417"/>
    </location>
</feature>
<dbReference type="Gene3D" id="2.160.20.70">
    <property type="match status" value="1"/>
</dbReference>
<feature type="compositionally biased region" description="Basic and acidic residues" evidence="2">
    <location>
        <begin position="379"/>
        <end position="388"/>
    </location>
</feature>
<feature type="compositionally biased region" description="Pro residues" evidence="2">
    <location>
        <begin position="300"/>
        <end position="310"/>
    </location>
</feature>
<dbReference type="InterPro" id="IPR036223">
    <property type="entry name" value="CAP_C_sf"/>
</dbReference>
<dbReference type="InterPro" id="IPR001837">
    <property type="entry name" value="Adenylate_cyclase-assoc_CAP"/>
</dbReference>